<comment type="similarity">
    <text evidence="1 10">Belongs to the GatB/GatE family. GatB subfamily.</text>
</comment>
<dbReference type="GO" id="GO:0005524">
    <property type="term" value="F:ATP binding"/>
    <property type="evidence" value="ECO:0007669"/>
    <property type="project" value="UniProtKB-KW"/>
</dbReference>
<feature type="domain" description="Asn/Gln amidotransferase" evidence="11">
    <location>
        <begin position="327"/>
        <end position="475"/>
    </location>
</feature>
<dbReference type="PROSITE" id="PS01234">
    <property type="entry name" value="GATB"/>
    <property type="match status" value="1"/>
</dbReference>
<dbReference type="InterPro" id="IPR006075">
    <property type="entry name" value="Asn/Gln-tRNA_Trfase_suB/E_cat"/>
</dbReference>
<evidence type="ECO:0000256" key="7">
    <source>
        <dbReference type="ARBA" id="ARBA00024799"/>
    </source>
</evidence>
<proteinExistence type="inferred from homology"/>
<dbReference type="GO" id="GO:0050567">
    <property type="term" value="F:glutaminyl-tRNA synthase (glutamine-hydrolyzing) activity"/>
    <property type="evidence" value="ECO:0007669"/>
    <property type="project" value="UniProtKB-UniRule"/>
</dbReference>
<evidence type="ECO:0000256" key="1">
    <source>
        <dbReference type="ARBA" id="ARBA00005306"/>
    </source>
</evidence>
<dbReference type="InterPro" id="IPR017958">
    <property type="entry name" value="Gln-tRNA_amidoTrfase_suB_CS"/>
</dbReference>
<keyword evidence="5 10" id="KW-0067">ATP-binding</keyword>
<dbReference type="InterPro" id="IPR023168">
    <property type="entry name" value="GatB_Yqey_C_2"/>
</dbReference>
<dbReference type="Pfam" id="PF02934">
    <property type="entry name" value="GatB_N"/>
    <property type="match status" value="1"/>
</dbReference>
<evidence type="ECO:0000256" key="8">
    <source>
        <dbReference type="ARBA" id="ARBA00047380"/>
    </source>
</evidence>
<evidence type="ECO:0000256" key="9">
    <source>
        <dbReference type="ARBA" id="ARBA00047913"/>
    </source>
</evidence>
<evidence type="ECO:0000256" key="3">
    <source>
        <dbReference type="ARBA" id="ARBA00022598"/>
    </source>
</evidence>
<evidence type="ECO:0000313" key="13">
    <source>
        <dbReference type="Proteomes" id="UP000620366"/>
    </source>
</evidence>
<dbReference type="InterPro" id="IPR004413">
    <property type="entry name" value="GatB"/>
</dbReference>
<dbReference type="SMART" id="SM00845">
    <property type="entry name" value="GatB_Yqey"/>
    <property type="match status" value="1"/>
</dbReference>
<keyword evidence="13" id="KW-1185">Reference proteome</keyword>
<dbReference type="PANTHER" id="PTHR11659">
    <property type="entry name" value="GLUTAMYL-TRNA GLN AMIDOTRANSFERASE SUBUNIT B MITOCHONDRIAL AND PROKARYOTIC PET112-RELATED"/>
    <property type="match status" value="1"/>
</dbReference>
<comment type="caution">
    <text evidence="12">The sequence shown here is derived from an EMBL/GenBank/DDBJ whole genome shotgun (WGS) entry which is preliminary data.</text>
</comment>
<organism evidence="12 13">
    <name type="scientific">Feifania hominis</name>
    <dbReference type="NCBI Taxonomy" id="2763660"/>
    <lineage>
        <taxon>Bacteria</taxon>
        <taxon>Bacillati</taxon>
        <taxon>Bacillota</taxon>
        <taxon>Clostridia</taxon>
        <taxon>Eubacteriales</taxon>
        <taxon>Feifaniaceae</taxon>
        <taxon>Feifania</taxon>
    </lineage>
</organism>
<dbReference type="InterPro" id="IPR003789">
    <property type="entry name" value="Asn/Gln_tRNA_amidoTrase-B-like"/>
</dbReference>
<dbReference type="Gene3D" id="1.10.10.410">
    <property type="match status" value="1"/>
</dbReference>
<dbReference type="NCBIfam" id="TIGR00133">
    <property type="entry name" value="gatB"/>
    <property type="match status" value="1"/>
</dbReference>
<dbReference type="InterPro" id="IPR018027">
    <property type="entry name" value="Asn/Gln_amidotransferase"/>
</dbReference>
<name>A0A926HTQ2_9FIRM</name>
<dbReference type="Gene3D" id="1.10.150.380">
    <property type="entry name" value="GatB domain, N-terminal subdomain"/>
    <property type="match status" value="1"/>
</dbReference>
<comment type="subunit">
    <text evidence="2 10">Heterotrimer of A, B and C subunits.</text>
</comment>
<dbReference type="HAMAP" id="MF_00121">
    <property type="entry name" value="GatB"/>
    <property type="match status" value="1"/>
</dbReference>
<dbReference type="FunFam" id="1.10.10.410:FF:000001">
    <property type="entry name" value="Aspartyl/glutamyl-tRNA(Asn/Gln) amidotransferase subunit B"/>
    <property type="match status" value="1"/>
</dbReference>
<dbReference type="EC" id="6.3.5.-" evidence="10"/>
<protein>
    <recommendedName>
        <fullName evidence="10">Aspartyl/glutamyl-tRNA(Asn/Gln) amidotransferase subunit B</fullName>
        <shortName evidence="10">Asp/Glu-ADT subunit B</shortName>
        <ecNumber evidence="10">6.3.5.-</ecNumber>
    </recommendedName>
</protein>
<dbReference type="PANTHER" id="PTHR11659:SF0">
    <property type="entry name" value="GLUTAMYL-TRNA(GLN) AMIDOTRANSFERASE SUBUNIT B, MITOCHONDRIAL"/>
    <property type="match status" value="1"/>
</dbReference>
<dbReference type="EMBL" id="JACRSP010000001">
    <property type="protein sequence ID" value="MBC8535533.1"/>
    <property type="molecule type" value="Genomic_DNA"/>
</dbReference>
<dbReference type="InterPro" id="IPR014746">
    <property type="entry name" value="Gln_synth/guanido_kin_cat_dom"/>
</dbReference>
<dbReference type="SUPFAM" id="SSF89095">
    <property type="entry name" value="GatB/YqeY motif"/>
    <property type="match status" value="1"/>
</dbReference>
<dbReference type="InterPro" id="IPR017959">
    <property type="entry name" value="Asn/Gln-tRNA_amidoTrfase_suB/E"/>
</dbReference>
<keyword evidence="3 10" id="KW-0436">Ligase</keyword>
<dbReference type="RefSeq" id="WP_249299260.1">
    <property type="nucleotide sequence ID" value="NZ_JACRSP010000001.1"/>
</dbReference>
<dbReference type="Pfam" id="PF02637">
    <property type="entry name" value="GatB_Yqey"/>
    <property type="match status" value="1"/>
</dbReference>
<comment type="catalytic activity">
    <reaction evidence="9 10">
        <text>L-glutamyl-tRNA(Gln) + L-glutamine + ATP + H2O = L-glutaminyl-tRNA(Gln) + L-glutamate + ADP + phosphate + H(+)</text>
        <dbReference type="Rhea" id="RHEA:17521"/>
        <dbReference type="Rhea" id="RHEA-COMP:9681"/>
        <dbReference type="Rhea" id="RHEA-COMP:9684"/>
        <dbReference type="ChEBI" id="CHEBI:15377"/>
        <dbReference type="ChEBI" id="CHEBI:15378"/>
        <dbReference type="ChEBI" id="CHEBI:29985"/>
        <dbReference type="ChEBI" id="CHEBI:30616"/>
        <dbReference type="ChEBI" id="CHEBI:43474"/>
        <dbReference type="ChEBI" id="CHEBI:58359"/>
        <dbReference type="ChEBI" id="CHEBI:78520"/>
        <dbReference type="ChEBI" id="CHEBI:78521"/>
        <dbReference type="ChEBI" id="CHEBI:456216"/>
    </reaction>
</comment>
<gene>
    <name evidence="10 12" type="primary">gatB</name>
    <name evidence="12" type="ORF">H8695_02335</name>
</gene>
<evidence type="ECO:0000256" key="10">
    <source>
        <dbReference type="HAMAP-Rule" id="MF_00121"/>
    </source>
</evidence>
<evidence type="ECO:0000256" key="6">
    <source>
        <dbReference type="ARBA" id="ARBA00022917"/>
    </source>
</evidence>
<dbReference type="Proteomes" id="UP000620366">
    <property type="component" value="Unassembled WGS sequence"/>
</dbReference>
<dbReference type="GO" id="GO:0070681">
    <property type="term" value="P:glutaminyl-tRNAGln biosynthesis via transamidation"/>
    <property type="evidence" value="ECO:0007669"/>
    <property type="project" value="TreeGrafter"/>
</dbReference>
<reference evidence="12" key="1">
    <citation type="submission" date="2020-08" db="EMBL/GenBank/DDBJ databases">
        <title>Genome public.</title>
        <authorList>
            <person name="Liu C."/>
            <person name="Sun Q."/>
        </authorList>
    </citation>
    <scope>NUCLEOTIDE SEQUENCE</scope>
    <source>
        <strain evidence="12">BX7</strain>
    </source>
</reference>
<dbReference type="GO" id="GO:0006412">
    <property type="term" value="P:translation"/>
    <property type="evidence" value="ECO:0007669"/>
    <property type="project" value="UniProtKB-UniRule"/>
</dbReference>
<evidence type="ECO:0000256" key="4">
    <source>
        <dbReference type="ARBA" id="ARBA00022741"/>
    </source>
</evidence>
<comment type="catalytic activity">
    <reaction evidence="8 10">
        <text>L-aspartyl-tRNA(Asn) + L-glutamine + ATP + H2O = L-asparaginyl-tRNA(Asn) + L-glutamate + ADP + phosphate + 2 H(+)</text>
        <dbReference type="Rhea" id="RHEA:14513"/>
        <dbReference type="Rhea" id="RHEA-COMP:9674"/>
        <dbReference type="Rhea" id="RHEA-COMP:9677"/>
        <dbReference type="ChEBI" id="CHEBI:15377"/>
        <dbReference type="ChEBI" id="CHEBI:15378"/>
        <dbReference type="ChEBI" id="CHEBI:29985"/>
        <dbReference type="ChEBI" id="CHEBI:30616"/>
        <dbReference type="ChEBI" id="CHEBI:43474"/>
        <dbReference type="ChEBI" id="CHEBI:58359"/>
        <dbReference type="ChEBI" id="CHEBI:78515"/>
        <dbReference type="ChEBI" id="CHEBI:78516"/>
        <dbReference type="ChEBI" id="CHEBI:456216"/>
    </reaction>
</comment>
<dbReference type="NCBIfam" id="NF004012">
    <property type="entry name" value="PRK05477.1-2"/>
    <property type="match status" value="1"/>
</dbReference>
<accession>A0A926HTQ2</accession>
<evidence type="ECO:0000256" key="2">
    <source>
        <dbReference type="ARBA" id="ARBA00011123"/>
    </source>
</evidence>
<comment type="function">
    <text evidence="7 10">Allows the formation of correctly charged Asn-tRNA(Asn) or Gln-tRNA(Gln) through the transamidation of misacylated Asp-tRNA(Asn) or Glu-tRNA(Gln) in organisms which lack either or both of asparaginyl-tRNA or glutaminyl-tRNA synthetases. The reaction takes place in the presence of glutamine and ATP through an activated phospho-Asp-tRNA(Asn) or phospho-Glu-tRNA(Gln).</text>
</comment>
<keyword evidence="6 10" id="KW-0648">Protein biosynthesis</keyword>
<dbReference type="InterPro" id="IPR042114">
    <property type="entry name" value="GatB_C_1"/>
</dbReference>
<dbReference type="AlphaFoldDB" id="A0A926HTQ2"/>
<evidence type="ECO:0000256" key="5">
    <source>
        <dbReference type="ARBA" id="ARBA00022840"/>
    </source>
</evidence>
<sequence>MIYEPVIGLEIHAELSTESKIYCSCSTKFGAEVNTHCCPVCTGMPGTLPILNEKVIEYAVKMGLATNCTINRFTKQDRKNYFYPDLPKAYQISQYDIPLCENGYIEIQVEGETKRIGITRIHIEEDAGKLLHDDVFSGSLVDYNRCGVPLIEIVSEPDMRSAEEAKAYMEAIRSILQYIDVSDCKMQEGSLRCDVNVSLRPKGEEKFGTRCEMKNVNSFRAAARGIEYEIKRQAAILDDGGKIDQETLRWDDLRGVSMPLRSKEDAHDYRYFPEPDLPRIVVSEEQIERIRSEIPELPIAKSLRFQSEYGLTKYEADMLSASIARSRFFEECTALDKAAAKSVCNWMLGDILKYTNENDREIGETRLTAQNLVDMIHLIDAGTISNTAAKTVLARIFETGEAAGKIVEAEGLGQVNDESALKALVAEVIAENEKSVADYKNGKSNALGYLVGQCMRRSKGQGNPQILNKLLREALD</sequence>
<evidence type="ECO:0000259" key="11">
    <source>
        <dbReference type="SMART" id="SM00845"/>
    </source>
</evidence>
<dbReference type="NCBIfam" id="NF004014">
    <property type="entry name" value="PRK05477.1-4"/>
    <property type="match status" value="1"/>
</dbReference>
<dbReference type="SUPFAM" id="SSF55931">
    <property type="entry name" value="Glutamine synthetase/guanido kinase"/>
    <property type="match status" value="1"/>
</dbReference>
<keyword evidence="4 10" id="KW-0547">Nucleotide-binding</keyword>
<evidence type="ECO:0000313" key="12">
    <source>
        <dbReference type="EMBL" id="MBC8535533.1"/>
    </source>
</evidence>